<proteinExistence type="predicted"/>
<dbReference type="PANTHER" id="PTHR43130:SF14">
    <property type="entry name" value="DJ-1_PFPI DOMAIN-CONTAINING PROTEIN"/>
    <property type="match status" value="1"/>
</dbReference>
<dbReference type="EC" id="4.2.1.-" evidence="2"/>
<evidence type="ECO:0000313" key="2">
    <source>
        <dbReference type="EMBL" id="MDY0872048.1"/>
    </source>
</evidence>
<feature type="domain" description="DJ-1/PfpI" evidence="1">
    <location>
        <begin position="2"/>
        <end position="172"/>
    </location>
</feature>
<dbReference type="Gene3D" id="3.40.50.880">
    <property type="match status" value="1"/>
</dbReference>
<gene>
    <name evidence="2" type="ORF">SMD31_08940</name>
</gene>
<dbReference type="InterPro" id="IPR052158">
    <property type="entry name" value="INH-QAR"/>
</dbReference>
<dbReference type="Pfam" id="PF01965">
    <property type="entry name" value="DJ-1_PfpI"/>
    <property type="match status" value="1"/>
</dbReference>
<dbReference type="InterPro" id="IPR029062">
    <property type="entry name" value="Class_I_gatase-like"/>
</dbReference>
<reference evidence="2 3" key="1">
    <citation type="journal article" date="2013" name="Antonie Van Leeuwenhoek">
        <title>Dongia rigui sp. nov., isolated from freshwater of a large wetland in Korea.</title>
        <authorList>
            <person name="Baik K.S."/>
            <person name="Hwang Y.M."/>
            <person name="Choi J.S."/>
            <person name="Kwon J."/>
            <person name="Seong C.N."/>
        </authorList>
    </citation>
    <scope>NUCLEOTIDE SEQUENCE [LARGE SCALE GENOMIC DNA]</scope>
    <source>
        <strain evidence="2 3">04SU4-P</strain>
    </source>
</reference>
<dbReference type="InterPro" id="IPR002818">
    <property type="entry name" value="DJ-1/PfpI"/>
</dbReference>
<comment type="caution">
    <text evidence="2">The sequence shown here is derived from an EMBL/GenBank/DDBJ whole genome shotgun (WGS) entry which is preliminary data.</text>
</comment>
<evidence type="ECO:0000313" key="3">
    <source>
        <dbReference type="Proteomes" id="UP001271769"/>
    </source>
</evidence>
<dbReference type="EMBL" id="JAXCLX010000001">
    <property type="protein sequence ID" value="MDY0872048.1"/>
    <property type="molecule type" value="Genomic_DNA"/>
</dbReference>
<evidence type="ECO:0000259" key="1">
    <source>
        <dbReference type="Pfam" id="PF01965"/>
    </source>
</evidence>
<dbReference type="GO" id="GO:0016829">
    <property type="term" value="F:lyase activity"/>
    <property type="evidence" value="ECO:0007669"/>
    <property type="project" value="UniProtKB-KW"/>
</dbReference>
<dbReference type="PANTHER" id="PTHR43130">
    <property type="entry name" value="ARAC-FAMILY TRANSCRIPTIONAL REGULATOR"/>
    <property type="match status" value="1"/>
</dbReference>
<name>A0ABU5DXL4_9PROT</name>
<dbReference type="SUPFAM" id="SSF52317">
    <property type="entry name" value="Class I glutamine amidotransferase-like"/>
    <property type="match status" value="1"/>
</dbReference>
<sequence length="197" mass="20896">MKTVALLLFPDVEVLDFAGPFEVFSVAGEVRQPAPFRVITVADSANPIAAVGGLNVAPHFDLATAPQADVLIIPGGKGSRAAMRDPRILDWVARQAARAEVVASVCTGALILGKLGLLDGLAATTHAGAIGELRAISDKIDVRPTARFIDNGKYLTSGGITAGIDMSLYLLKRLTDQQLVDLVVEEMEYDWRMRAAG</sequence>
<keyword evidence="2" id="KW-0456">Lyase</keyword>
<dbReference type="Proteomes" id="UP001271769">
    <property type="component" value="Unassembled WGS sequence"/>
</dbReference>
<dbReference type="RefSeq" id="WP_320500467.1">
    <property type="nucleotide sequence ID" value="NZ_JAXCLX010000001.1"/>
</dbReference>
<protein>
    <submittedName>
        <fullName evidence="2">DJ-1/PfpI family protein</fullName>
        <ecNumber evidence="2">4.2.1.-</ecNumber>
    </submittedName>
</protein>
<keyword evidence="3" id="KW-1185">Reference proteome</keyword>
<accession>A0ABU5DXL4</accession>
<dbReference type="CDD" id="cd03139">
    <property type="entry name" value="GATase1_PfpI_2"/>
    <property type="match status" value="1"/>
</dbReference>
<organism evidence="2 3">
    <name type="scientific">Dongia rigui</name>
    <dbReference type="NCBI Taxonomy" id="940149"/>
    <lineage>
        <taxon>Bacteria</taxon>
        <taxon>Pseudomonadati</taxon>
        <taxon>Pseudomonadota</taxon>
        <taxon>Alphaproteobacteria</taxon>
        <taxon>Rhodospirillales</taxon>
        <taxon>Dongiaceae</taxon>
        <taxon>Dongia</taxon>
    </lineage>
</organism>